<dbReference type="Gene3D" id="3.70.10.10">
    <property type="match status" value="1"/>
</dbReference>
<dbReference type="PANTHER" id="PTHR15237">
    <property type="entry name" value="DNA REPAIR PROTEIN RAD9"/>
    <property type="match status" value="1"/>
</dbReference>
<gene>
    <name evidence="2" type="primary">RvY_02553-1</name>
    <name evidence="2" type="synonym">RvY_02553.1</name>
    <name evidence="2" type="ORF">RvY_02553</name>
</gene>
<sequence length="469" mass="51861">MPPSCRIPAQNVKVLSRAFQALSRIGDEVLIEFGCSQMIFKALSQNSAAYGTFVFRQDFFVDFRNEAARIPHPRDSITRFKVPLRFILPVFKTCNTAEHFLDSCEIEADMPENRLHIRFVKKSRVVHSYSLFIMDGGPLKPRVGKDDMKSHCVASVRLLGEILDNFANNVIEITIEFTEQQFFVSNHSMSTSDPSQQSHVRLFFDMNEFDHYEVDSATSLTITLKELKGIVGFMSAGNSVVHTADFNTMMGIPVKLYFTTAGEPLLIFIESPRQYEASFVISTTDPPADPSQGAHGSGSTVPPGQSTNRMSRISDARSHVSGNGQSTQNGPRVNANGTSHNANRQSGLPVSRQSNNPASGPPRVPSQNAQPDPVENENFHAPLPSLHPQADEPVVPEAVPEVEVQNEGSPVAATGEGSATKRVKLPQVSLWMDESPRDHNSQVVADEILAYDSDDEPVDDDEFYHNFER</sequence>
<feature type="region of interest" description="Disordered" evidence="1">
    <location>
        <begin position="282"/>
        <end position="391"/>
    </location>
</feature>
<dbReference type="PANTHER" id="PTHR15237:SF0">
    <property type="entry name" value="CELL CYCLE CHECKPOINT CONTROL PROTEIN"/>
    <property type="match status" value="1"/>
</dbReference>
<dbReference type="GO" id="GO:0031573">
    <property type="term" value="P:mitotic intra-S DNA damage checkpoint signaling"/>
    <property type="evidence" value="ECO:0007669"/>
    <property type="project" value="TreeGrafter"/>
</dbReference>
<evidence type="ECO:0000313" key="2">
    <source>
        <dbReference type="EMBL" id="GAU90081.1"/>
    </source>
</evidence>
<dbReference type="GO" id="GO:0000076">
    <property type="term" value="P:DNA replication checkpoint signaling"/>
    <property type="evidence" value="ECO:0007669"/>
    <property type="project" value="TreeGrafter"/>
</dbReference>
<protein>
    <recommendedName>
        <fullName evidence="4">Cell cycle checkpoint control protein</fullName>
    </recommendedName>
</protein>
<accession>A0A1D1UKV8</accession>
<dbReference type="SUPFAM" id="SSF55979">
    <property type="entry name" value="DNA clamp"/>
    <property type="match status" value="2"/>
</dbReference>
<dbReference type="Proteomes" id="UP000186922">
    <property type="component" value="Unassembled WGS sequence"/>
</dbReference>
<keyword evidence="3" id="KW-1185">Reference proteome</keyword>
<dbReference type="OrthoDB" id="60092at2759"/>
<dbReference type="Pfam" id="PF04139">
    <property type="entry name" value="Rad9"/>
    <property type="match status" value="1"/>
</dbReference>
<organism evidence="2 3">
    <name type="scientific">Ramazzottius varieornatus</name>
    <name type="common">Water bear</name>
    <name type="synonym">Tardigrade</name>
    <dbReference type="NCBI Taxonomy" id="947166"/>
    <lineage>
        <taxon>Eukaryota</taxon>
        <taxon>Metazoa</taxon>
        <taxon>Ecdysozoa</taxon>
        <taxon>Tardigrada</taxon>
        <taxon>Eutardigrada</taxon>
        <taxon>Parachela</taxon>
        <taxon>Hypsibioidea</taxon>
        <taxon>Ramazzottiidae</taxon>
        <taxon>Ramazzottius</taxon>
    </lineage>
</organism>
<dbReference type="InterPro" id="IPR007268">
    <property type="entry name" value="Rad9/Ddc1"/>
</dbReference>
<evidence type="ECO:0008006" key="4">
    <source>
        <dbReference type="Google" id="ProtNLM"/>
    </source>
</evidence>
<dbReference type="STRING" id="947166.A0A1D1UKV8"/>
<dbReference type="AlphaFoldDB" id="A0A1D1UKV8"/>
<dbReference type="GO" id="GO:0006281">
    <property type="term" value="P:DNA repair"/>
    <property type="evidence" value="ECO:0007669"/>
    <property type="project" value="TreeGrafter"/>
</dbReference>
<evidence type="ECO:0000256" key="1">
    <source>
        <dbReference type="SAM" id="MobiDB-lite"/>
    </source>
</evidence>
<reference evidence="2 3" key="1">
    <citation type="journal article" date="2016" name="Nat. Commun.">
        <title>Extremotolerant tardigrade genome and improved radiotolerance of human cultured cells by tardigrade-unique protein.</title>
        <authorList>
            <person name="Hashimoto T."/>
            <person name="Horikawa D.D."/>
            <person name="Saito Y."/>
            <person name="Kuwahara H."/>
            <person name="Kozuka-Hata H."/>
            <person name="Shin-I T."/>
            <person name="Minakuchi Y."/>
            <person name="Ohishi K."/>
            <person name="Motoyama A."/>
            <person name="Aizu T."/>
            <person name="Enomoto A."/>
            <person name="Kondo K."/>
            <person name="Tanaka S."/>
            <person name="Hara Y."/>
            <person name="Koshikawa S."/>
            <person name="Sagara H."/>
            <person name="Miura T."/>
            <person name="Yokobori S."/>
            <person name="Miyagawa K."/>
            <person name="Suzuki Y."/>
            <person name="Kubo T."/>
            <person name="Oyama M."/>
            <person name="Kohara Y."/>
            <person name="Fujiyama A."/>
            <person name="Arakawa K."/>
            <person name="Katayama T."/>
            <person name="Toyoda A."/>
            <person name="Kunieda T."/>
        </authorList>
    </citation>
    <scope>NUCLEOTIDE SEQUENCE [LARGE SCALE GENOMIC DNA]</scope>
    <source>
        <strain evidence="2 3">YOKOZUNA-1</strain>
    </source>
</reference>
<dbReference type="EMBL" id="BDGG01000001">
    <property type="protein sequence ID" value="GAU90081.1"/>
    <property type="molecule type" value="Genomic_DNA"/>
</dbReference>
<evidence type="ECO:0000313" key="3">
    <source>
        <dbReference type="Proteomes" id="UP000186922"/>
    </source>
</evidence>
<dbReference type="GO" id="GO:0030896">
    <property type="term" value="C:checkpoint clamp complex"/>
    <property type="evidence" value="ECO:0007669"/>
    <property type="project" value="InterPro"/>
</dbReference>
<name>A0A1D1UKV8_RAMVA</name>
<comment type="caution">
    <text evidence="2">The sequence shown here is derived from an EMBL/GenBank/DDBJ whole genome shotgun (WGS) entry which is preliminary data.</text>
</comment>
<feature type="region of interest" description="Disordered" evidence="1">
    <location>
        <begin position="450"/>
        <end position="469"/>
    </location>
</feature>
<dbReference type="GO" id="GO:0071479">
    <property type="term" value="P:cellular response to ionizing radiation"/>
    <property type="evidence" value="ECO:0007669"/>
    <property type="project" value="TreeGrafter"/>
</dbReference>
<feature type="compositionally biased region" description="Acidic residues" evidence="1">
    <location>
        <begin position="452"/>
        <end position="462"/>
    </location>
</feature>
<proteinExistence type="predicted"/>
<feature type="compositionally biased region" description="Polar residues" evidence="1">
    <location>
        <begin position="297"/>
        <end position="311"/>
    </location>
</feature>
<feature type="compositionally biased region" description="Polar residues" evidence="1">
    <location>
        <begin position="320"/>
        <end position="358"/>
    </location>
</feature>
<dbReference type="InterPro" id="IPR046938">
    <property type="entry name" value="DNA_clamp_sf"/>
</dbReference>